<dbReference type="OrthoDB" id="361797at2759"/>
<dbReference type="Pfam" id="PF07992">
    <property type="entry name" value="Pyr_redox_2"/>
    <property type="match status" value="1"/>
</dbReference>
<feature type="domain" description="FAD/NAD(P)-binding" evidence="1">
    <location>
        <begin position="20"/>
        <end position="76"/>
    </location>
</feature>
<sequence>ANKLRDLSQSAFPDVPEDGYDLVVLGSGPGGEAIATRAAQLSARVAVVEIKRAFGGPTGLTSKAVREATKQIVQAVDQVGGDRRRQIRRLWR</sequence>
<dbReference type="Gene3D" id="3.50.50.60">
    <property type="entry name" value="FAD/NAD(P)-binding domain"/>
    <property type="match status" value="1"/>
</dbReference>
<evidence type="ECO:0000313" key="3">
    <source>
        <dbReference type="Proteomes" id="UP000664859"/>
    </source>
</evidence>
<protein>
    <recommendedName>
        <fullName evidence="1">FAD/NAD(P)-binding domain-containing protein</fullName>
    </recommendedName>
</protein>
<dbReference type="InterPro" id="IPR023753">
    <property type="entry name" value="FAD/NAD-binding_dom"/>
</dbReference>
<proteinExistence type="predicted"/>
<dbReference type="EMBL" id="JAFCMP010000517">
    <property type="protein sequence ID" value="KAG5178163.1"/>
    <property type="molecule type" value="Genomic_DNA"/>
</dbReference>
<accession>A0A836CAQ8</accession>
<dbReference type="InterPro" id="IPR036188">
    <property type="entry name" value="FAD/NAD-bd_sf"/>
</dbReference>
<dbReference type="Proteomes" id="UP000664859">
    <property type="component" value="Unassembled WGS sequence"/>
</dbReference>
<evidence type="ECO:0000313" key="2">
    <source>
        <dbReference type="EMBL" id="KAG5178163.1"/>
    </source>
</evidence>
<dbReference type="AlphaFoldDB" id="A0A836CAQ8"/>
<reference evidence="2" key="1">
    <citation type="submission" date="2021-02" db="EMBL/GenBank/DDBJ databases">
        <title>First Annotated Genome of the Yellow-green Alga Tribonema minus.</title>
        <authorList>
            <person name="Mahan K.M."/>
        </authorList>
    </citation>
    <scope>NUCLEOTIDE SEQUENCE</scope>
    <source>
        <strain evidence="2">UTEX B ZZ1240</strain>
    </source>
</reference>
<keyword evidence="3" id="KW-1185">Reference proteome</keyword>
<organism evidence="2 3">
    <name type="scientific">Tribonema minus</name>
    <dbReference type="NCBI Taxonomy" id="303371"/>
    <lineage>
        <taxon>Eukaryota</taxon>
        <taxon>Sar</taxon>
        <taxon>Stramenopiles</taxon>
        <taxon>Ochrophyta</taxon>
        <taxon>PX clade</taxon>
        <taxon>Xanthophyceae</taxon>
        <taxon>Tribonematales</taxon>
        <taxon>Tribonemataceae</taxon>
        <taxon>Tribonema</taxon>
    </lineage>
</organism>
<comment type="caution">
    <text evidence="2">The sequence shown here is derived from an EMBL/GenBank/DDBJ whole genome shotgun (WGS) entry which is preliminary data.</text>
</comment>
<name>A0A836CAQ8_9STRA</name>
<feature type="non-terminal residue" evidence="2">
    <location>
        <position position="1"/>
    </location>
</feature>
<dbReference type="GO" id="GO:0016491">
    <property type="term" value="F:oxidoreductase activity"/>
    <property type="evidence" value="ECO:0007669"/>
    <property type="project" value="InterPro"/>
</dbReference>
<evidence type="ECO:0000259" key="1">
    <source>
        <dbReference type="Pfam" id="PF07992"/>
    </source>
</evidence>
<gene>
    <name evidence="2" type="ORF">JKP88DRAFT_142965</name>
</gene>
<feature type="non-terminal residue" evidence="2">
    <location>
        <position position="92"/>
    </location>
</feature>
<dbReference type="SUPFAM" id="SSF51905">
    <property type="entry name" value="FAD/NAD(P)-binding domain"/>
    <property type="match status" value="1"/>
</dbReference>